<keyword evidence="2" id="KW-1185">Reference proteome</keyword>
<dbReference type="RefSeq" id="WP_271994889.1">
    <property type="nucleotide sequence ID" value="NZ_JAQNDN010000001.1"/>
</dbReference>
<dbReference type="EMBL" id="JAQNDN010000001">
    <property type="protein sequence ID" value="MDC0667055.1"/>
    <property type="molecule type" value="Genomic_DNA"/>
</dbReference>
<accession>A0ABT5AYY5</accession>
<organism evidence="1 2">
    <name type="scientific">Nannocystis radixulma</name>
    <dbReference type="NCBI Taxonomy" id="2995305"/>
    <lineage>
        <taxon>Bacteria</taxon>
        <taxon>Pseudomonadati</taxon>
        <taxon>Myxococcota</taxon>
        <taxon>Polyangia</taxon>
        <taxon>Nannocystales</taxon>
        <taxon>Nannocystaceae</taxon>
        <taxon>Nannocystis</taxon>
    </lineage>
</organism>
<name>A0ABT5AYY5_9BACT</name>
<protein>
    <submittedName>
        <fullName evidence="1">Uncharacterized protein</fullName>
    </submittedName>
</protein>
<reference evidence="1 2" key="1">
    <citation type="submission" date="2022-11" db="EMBL/GenBank/DDBJ databases">
        <title>Minimal conservation of predation-associated metabolite biosynthetic gene clusters underscores biosynthetic potential of Myxococcota including descriptions for ten novel species: Archangium lansinium sp. nov., Myxococcus landrumus sp. nov., Nannocystis bai.</title>
        <authorList>
            <person name="Ahearne A."/>
            <person name="Stevens C."/>
            <person name="Dowd S."/>
        </authorList>
    </citation>
    <scope>NUCLEOTIDE SEQUENCE [LARGE SCALE GENOMIC DNA]</scope>
    <source>
        <strain evidence="1 2">NCELM</strain>
    </source>
</reference>
<proteinExistence type="predicted"/>
<evidence type="ECO:0000313" key="1">
    <source>
        <dbReference type="EMBL" id="MDC0667055.1"/>
    </source>
</evidence>
<gene>
    <name evidence="1" type="ORF">POL58_04870</name>
</gene>
<evidence type="ECO:0000313" key="2">
    <source>
        <dbReference type="Proteomes" id="UP001217838"/>
    </source>
</evidence>
<comment type="caution">
    <text evidence="1">The sequence shown here is derived from an EMBL/GenBank/DDBJ whole genome shotgun (WGS) entry which is preliminary data.</text>
</comment>
<sequence>MTPWTNHKYVIVARTLAEVRSPALVAKVELEKLHAGLAAVQAEIDACSRDPLWQDMMTRAGWTEGDLEVKLYVRLS</sequence>
<dbReference type="Proteomes" id="UP001217838">
    <property type="component" value="Unassembled WGS sequence"/>
</dbReference>